<gene>
    <name evidence="2" type="ORF">KSB_38520</name>
</gene>
<comment type="caution">
    <text evidence="2">The sequence shown here is derived from an EMBL/GenBank/DDBJ whole genome shotgun (WGS) entry which is preliminary data.</text>
</comment>
<proteinExistence type="predicted"/>
<dbReference type="Pfam" id="PF02624">
    <property type="entry name" value="YcaO"/>
    <property type="match status" value="1"/>
</dbReference>
<dbReference type="InterPro" id="IPR003776">
    <property type="entry name" value="YcaO-like_dom"/>
</dbReference>
<organism evidence="2 3">
    <name type="scientific">Ktedonobacter robiniae</name>
    <dbReference type="NCBI Taxonomy" id="2778365"/>
    <lineage>
        <taxon>Bacteria</taxon>
        <taxon>Bacillati</taxon>
        <taxon>Chloroflexota</taxon>
        <taxon>Ktedonobacteria</taxon>
        <taxon>Ktedonobacterales</taxon>
        <taxon>Ktedonobacteraceae</taxon>
        <taxon>Ktedonobacter</taxon>
    </lineage>
</organism>
<feature type="domain" description="YcaO" evidence="1">
    <location>
        <begin position="426"/>
        <end position="713"/>
    </location>
</feature>
<dbReference type="Proteomes" id="UP000654345">
    <property type="component" value="Unassembled WGS sequence"/>
</dbReference>
<evidence type="ECO:0000259" key="1">
    <source>
        <dbReference type="PROSITE" id="PS51664"/>
    </source>
</evidence>
<sequence length="713" mass="79250">MSMRNMQPTWKADTYCVPLPDGVYLRGNNNRLILKGKSLYLLLQQLIPHLNSNLTLEEITEGLDADRKRMVTNLIEKLLAHHFLTDSSQDQTHTLHPLEQESYASNIAFIESFQTSAAHRFEAFRDKHFLLVGDGPACVSLIQASRQCGIKNVSAIATSEDELFRQEALALCASDASAEDVHVIDPLPWANEAEVRHTIQAYDAILHIAQSPMLARAQLLNRLCIEEGKTLLQAITVDDHAWIGPLVCPETNVCWECAWRRLQANLADADQPAHYEFRDLPLPSSSQLAVAQGSSILANRLLFDVFRHFTQAGPTETGGKISALHTQTFLSESHTFLPHPHCQACQHTTAQTASQFLEQMHSVQQQEPVDPDRFLEKFAHCVDARVGLFTAVENSHFVRLPLAVYKVKISHFLSREDHPETLSVVAASIDTRGARTRVAQKACERYAANCVDQRRLLSFEAVQQAALPTIASEQLFALNASSSEGEMWTWALDLQTQQPVLVPAISVFSSSCEHERGIGSGMTWEEAICQALLDWCCYLTVARLKTVQQPYPQIDLERACSTPAGAYLYRQLKAAGEQITAYDITGPLGVPTFAVCAGEKAITYSTHCDSALALNRGLEQALQQYQAIHFQQPAYALSPVPDFAVNLRGDQVLVPDYALPGAWPARSEWLLQQLQKNDLQAFVVLLDHDSSLIQVLPYIVRVLLSGRASQEEG</sequence>
<dbReference type="NCBIfam" id="TIGR03882">
    <property type="entry name" value="cyclo_dehyd_2"/>
    <property type="match status" value="1"/>
</dbReference>
<dbReference type="RefSeq" id="WP_201371969.1">
    <property type="nucleotide sequence ID" value="NZ_BNJG01000001.1"/>
</dbReference>
<protein>
    <recommendedName>
        <fullName evidence="1">YcaO domain-containing protein</fullName>
    </recommendedName>
</protein>
<evidence type="ECO:0000313" key="3">
    <source>
        <dbReference type="Proteomes" id="UP000654345"/>
    </source>
</evidence>
<evidence type="ECO:0000313" key="2">
    <source>
        <dbReference type="EMBL" id="GHO55377.1"/>
    </source>
</evidence>
<dbReference type="EMBL" id="BNJG01000001">
    <property type="protein sequence ID" value="GHO55377.1"/>
    <property type="molecule type" value="Genomic_DNA"/>
</dbReference>
<reference evidence="2 3" key="1">
    <citation type="journal article" date="2021" name="Int. J. Syst. Evol. Microbiol.">
        <title>Reticulibacter mediterranei gen. nov., sp. nov., within the new family Reticulibacteraceae fam. nov., and Ktedonospora formicarum gen. nov., sp. nov., Ktedonobacter robiniae sp. nov., Dictyobacter formicarum sp. nov. and Dictyobacter arantiisoli sp. nov., belonging to the class Ktedonobacteria.</title>
        <authorList>
            <person name="Yabe S."/>
            <person name="Zheng Y."/>
            <person name="Wang C.M."/>
            <person name="Sakai Y."/>
            <person name="Abe K."/>
            <person name="Yokota A."/>
            <person name="Donadio S."/>
            <person name="Cavaletti L."/>
            <person name="Monciardini P."/>
        </authorList>
    </citation>
    <scope>NUCLEOTIDE SEQUENCE [LARGE SCALE GENOMIC DNA]</scope>
    <source>
        <strain evidence="2 3">SOSP1-30</strain>
    </source>
</reference>
<dbReference type="Gene3D" id="3.30.1330.230">
    <property type="match status" value="1"/>
</dbReference>
<name>A0ABQ3USM3_9CHLR</name>
<dbReference type="Gene3D" id="3.40.50.720">
    <property type="entry name" value="NAD(P)-binding Rossmann-like Domain"/>
    <property type="match status" value="1"/>
</dbReference>
<dbReference type="Gene3D" id="3.90.930.60">
    <property type="match status" value="1"/>
</dbReference>
<accession>A0ABQ3USM3</accession>
<dbReference type="InterPro" id="IPR022291">
    <property type="entry name" value="Bacteriocin_synth_cyclodeHase"/>
</dbReference>
<keyword evidence="3" id="KW-1185">Reference proteome</keyword>
<dbReference type="PROSITE" id="PS51664">
    <property type="entry name" value="YCAO"/>
    <property type="match status" value="1"/>
</dbReference>